<evidence type="ECO:0000256" key="2">
    <source>
        <dbReference type="ARBA" id="ARBA00009994"/>
    </source>
</evidence>
<comment type="subcellular location">
    <subcellularLocation>
        <location evidence="1 10">Nucleus</location>
    </subcellularLocation>
</comment>
<dbReference type="PANTHER" id="PTHR21428:SF11">
    <property type="entry name" value="MEDIATOR OF RNA POLYMERASE II TRANSCRIPTION SUBUNIT 7"/>
    <property type="match status" value="1"/>
</dbReference>
<keyword evidence="6 10" id="KW-0010">Activator</keyword>
<evidence type="ECO:0000313" key="11">
    <source>
        <dbReference type="EMBL" id="KAK2074847.1"/>
    </source>
</evidence>
<dbReference type="GO" id="GO:0016592">
    <property type="term" value="C:mediator complex"/>
    <property type="evidence" value="ECO:0007669"/>
    <property type="project" value="InterPro"/>
</dbReference>
<evidence type="ECO:0000256" key="6">
    <source>
        <dbReference type="ARBA" id="ARBA00023159"/>
    </source>
</evidence>
<protein>
    <recommendedName>
        <fullName evidence="4 10">Mediator of RNA polymerase II transcription subunit 7</fullName>
    </recommendedName>
</protein>
<comment type="similarity">
    <text evidence="2 10">Belongs to the Mediator complex subunit 7 family.</text>
</comment>
<dbReference type="SUPFAM" id="SSF140718">
    <property type="entry name" value="Mediator hinge subcomplex-like"/>
    <property type="match status" value="1"/>
</dbReference>
<keyword evidence="7 10" id="KW-0804">Transcription</keyword>
<dbReference type="Proteomes" id="UP001217918">
    <property type="component" value="Unassembled WGS sequence"/>
</dbReference>
<sequence>MAEPPAPDTTNQVGFIYPDPPAFWRAFTPANVARYAELQSAHAVQHDLDPAAVTRLPDVPPELTSLNPPAPPPDGQWRSYAETLSLDDKLQSLEAAGIERLVPAIETDRDGKHTDRAFELKRLAKSIMLNYLELMGIMGCNPSQGKEKIQDLKVLFLNFHHIVNEYRPHQARESLIALMQDQLDAKRAETAAVRGVIDRAKRILEGLNSMDAAARERGRQAAERMAGEAAEADGVDDGVDRAALDRVAAVEAEFA</sequence>
<dbReference type="Gene3D" id="6.10.140.200">
    <property type="match status" value="1"/>
</dbReference>
<gene>
    <name evidence="11" type="ORF">P8C59_009021</name>
</gene>
<name>A0AAD9IDN6_9PEZI</name>
<evidence type="ECO:0000256" key="8">
    <source>
        <dbReference type="ARBA" id="ARBA00023242"/>
    </source>
</evidence>
<evidence type="ECO:0000256" key="4">
    <source>
        <dbReference type="ARBA" id="ARBA00020631"/>
    </source>
</evidence>
<dbReference type="EMBL" id="JAQQPM010000008">
    <property type="protein sequence ID" value="KAK2074847.1"/>
    <property type="molecule type" value="Genomic_DNA"/>
</dbReference>
<evidence type="ECO:0000256" key="10">
    <source>
        <dbReference type="RuleBase" id="RU364060"/>
    </source>
</evidence>
<evidence type="ECO:0000256" key="5">
    <source>
        <dbReference type="ARBA" id="ARBA00023015"/>
    </source>
</evidence>
<evidence type="ECO:0000313" key="12">
    <source>
        <dbReference type="Proteomes" id="UP001217918"/>
    </source>
</evidence>
<evidence type="ECO:0000256" key="1">
    <source>
        <dbReference type="ARBA" id="ARBA00004123"/>
    </source>
</evidence>
<comment type="function">
    <text evidence="9">Component of the Mediator complex, a coactivator involved in the regulated transcription of nearly all RNA polymerase II-dependent genes. Mediator functions as a bridge to convey information from gene-specific regulatory proteins to the basal RNA polymerase II transcription machinery. Mediator is recruited to promoters by direct interactions with regulatory proteins and serves as a scaffold for the assembly of a functional preinitiation complex with RNA polymerase II and the general transcription factors.</text>
</comment>
<dbReference type="AlphaFoldDB" id="A0AAD9IDN6"/>
<dbReference type="PANTHER" id="PTHR21428">
    <property type="entry name" value="MEDIATOR OF RNA POLYMERASE II TRANSCRIPTION SUBUNIT 7"/>
    <property type="match status" value="1"/>
</dbReference>
<dbReference type="Pfam" id="PF05983">
    <property type="entry name" value="Med7"/>
    <property type="match status" value="1"/>
</dbReference>
<keyword evidence="8 10" id="KW-0539">Nucleus</keyword>
<dbReference type="GO" id="GO:0070847">
    <property type="term" value="C:core mediator complex"/>
    <property type="evidence" value="ECO:0007669"/>
    <property type="project" value="TreeGrafter"/>
</dbReference>
<proteinExistence type="inferred from homology"/>
<keyword evidence="5 10" id="KW-0805">Transcription regulation</keyword>
<evidence type="ECO:0000256" key="7">
    <source>
        <dbReference type="ARBA" id="ARBA00023163"/>
    </source>
</evidence>
<comment type="caution">
    <text evidence="11">The sequence shown here is derived from an EMBL/GenBank/DDBJ whole genome shotgun (WGS) entry which is preliminary data.</text>
</comment>
<evidence type="ECO:0000256" key="3">
    <source>
        <dbReference type="ARBA" id="ARBA00011837"/>
    </source>
</evidence>
<dbReference type="Gene3D" id="6.10.140.1520">
    <property type="match status" value="1"/>
</dbReference>
<organism evidence="11 12">
    <name type="scientific">Phyllachora maydis</name>
    <dbReference type="NCBI Taxonomy" id="1825666"/>
    <lineage>
        <taxon>Eukaryota</taxon>
        <taxon>Fungi</taxon>
        <taxon>Dikarya</taxon>
        <taxon>Ascomycota</taxon>
        <taxon>Pezizomycotina</taxon>
        <taxon>Sordariomycetes</taxon>
        <taxon>Sordariomycetidae</taxon>
        <taxon>Phyllachorales</taxon>
        <taxon>Phyllachoraceae</taxon>
        <taxon>Phyllachora</taxon>
    </lineage>
</organism>
<dbReference type="InterPro" id="IPR009244">
    <property type="entry name" value="Mediatior_Med7"/>
</dbReference>
<dbReference type="GO" id="GO:0003712">
    <property type="term" value="F:transcription coregulator activity"/>
    <property type="evidence" value="ECO:0007669"/>
    <property type="project" value="InterPro"/>
</dbReference>
<dbReference type="InterPro" id="IPR037212">
    <property type="entry name" value="Med7/Med21-like"/>
</dbReference>
<dbReference type="GO" id="GO:0006357">
    <property type="term" value="P:regulation of transcription by RNA polymerase II"/>
    <property type="evidence" value="ECO:0007669"/>
    <property type="project" value="InterPro"/>
</dbReference>
<evidence type="ECO:0000256" key="9">
    <source>
        <dbReference type="ARBA" id="ARBA00025687"/>
    </source>
</evidence>
<accession>A0AAD9IDN6</accession>
<reference evidence="11" key="1">
    <citation type="journal article" date="2023" name="Mol. Plant Microbe Interact.">
        <title>Elucidating the Obligate Nature and Biological Capacity of an Invasive Fungal Corn Pathogen.</title>
        <authorList>
            <person name="MacCready J.S."/>
            <person name="Roggenkamp E.M."/>
            <person name="Gdanetz K."/>
            <person name="Chilvers M.I."/>
        </authorList>
    </citation>
    <scope>NUCLEOTIDE SEQUENCE</scope>
    <source>
        <strain evidence="11">PM02</strain>
    </source>
</reference>
<keyword evidence="12" id="KW-1185">Reference proteome</keyword>
<comment type="subunit">
    <text evidence="3 10">Component of the Mediator complex.</text>
</comment>
<dbReference type="InterPro" id="IPR044888">
    <property type="entry name" value="Mediatior_Med7_sf"/>
</dbReference>